<keyword evidence="2" id="KW-1185">Reference proteome</keyword>
<organism evidence="1 2">
    <name type="scientific">Pseudoduganella namucuonensis</name>
    <dbReference type="NCBI Taxonomy" id="1035707"/>
    <lineage>
        <taxon>Bacteria</taxon>
        <taxon>Pseudomonadati</taxon>
        <taxon>Pseudomonadota</taxon>
        <taxon>Betaproteobacteria</taxon>
        <taxon>Burkholderiales</taxon>
        <taxon>Oxalobacteraceae</taxon>
        <taxon>Telluria group</taxon>
        <taxon>Pseudoduganella</taxon>
    </lineage>
</organism>
<proteinExistence type="predicted"/>
<evidence type="ECO:0000313" key="1">
    <source>
        <dbReference type="EMBL" id="SFU74382.1"/>
    </source>
</evidence>
<dbReference type="Proteomes" id="UP000199391">
    <property type="component" value="Unassembled WGS sequence"/>
</dbReference>
<name>A0A1I7IN85_9BURK</name>
<dbReference type="EMBL" id="FPBO01000008">
    <property type="protein sequence ID" value="SFU74382.1"/>
    <property type="molecule type" value="Genomic_DNA"/>
</dbReference>
<accession>A0A1I7IN85</accession>
<evidence type="ECO:0000313" key="2">
    <source>
        <dbReference type="Proteomes" id="UP000199391"/>
    </source>
</evidence>
<dbReference type="STRING" id="1035707.SAMN05216552_1008165"/>
<sequence>MESMESTDPKYNNVKINALIFDSADRGSPERFSLKYGTFDKILPKKFIELQMVENGVKIMWLWLETRLEKETGIKKKISGQDECESIQDVADCVYALTGKDKP</sequence>
<protein>
    <submittedName>
        <fullName evidence="1">Uncharacterized protein</fullName>
    </submittedName>
</protein>
<dbReference type="RefSeq" id="WP_093555629.1">
    <property type="nucleotide sequence ID" value="NZ_FPBO01000008.1"/>
</dbReference>
<reference evidence="2" key="1">
    <citation type="submission" date="2016-10" db="EMBL/GenBank/DDBJ databases">
        <authorList>
            <person name="Varghese N."/>
            <person name="Submissions S."/>
        </authorList>
    </citation>
    <scope>NUCLEOTIDE SEQUENCE [LARGE SCALE GENOMIC DNA]</scope>
    <source>
        <strain evidence="2">CGMCC 1.11014</strain>
    </source>
</reference>
<dbReference type="AlphaFoldDB" id="A0A1I7IN85"/>
<gene>
    <name evidence="1" type="ORF">SAMN05216552_1008165</name>
</gene>